<evidence type="ECO:0000256" key="6">
    <source>
        <dbReference type="SAM" id="Phobius"/>
    </source>
</evidence>
<dbReference type="KEGG" id="dfa:DFA_11136"/>
<proteinExistence type="inferred from homology"/>
<evidence type="ECO:0000256" key="5">
    <source>
        <dbReference type="ARBA" id="ARBA00023136"/>
    </source>
</evidence>
<organism evidence="7 8">
    <name type="scientific">Cavenderia fasciculata</name>
    <name type="common">Slime mold</name>
    <name type="synonym">Dictyostelium fasciculatum</name>
    <dbReference type="NCBI Taxonomy" id="261658"/>
    <lineage>
        <taxon>Eukaryota</taxon>
        <taxon>Amoebozoa</taxon>
        <taxon>Evosea</taxon>
        <taxon>Eumycetozoa</taxon>
        <taxon>Dictyostelia</taxon>
        <taxon>Acytosteliales</taxon>
        <taxon>Cavenderiaceae</taxon>
        <taxon>Cavenderia</taxon>
    </lineage>
</organism>
<gene>
    <name evidence="7" type="primary">tmem14B</name>
    <name evidence="7" type="ORF">DFA_11136</name>
</gene>
<dbReference type="InterPro" id="IPR005349">
    <property type="entry name" value="TMEM14"/>
</dbReference>
<feature type="transmembrane region" description="Helical" evidence="6">
    <location>
        <begin position="32"/>
        <end position="49"/>
    </location>
</feature>
<sequence length="109" mass="11204">MAGEQHISNGMGALALMGGVAGYMMKGSKPSLIGGSVFSALYFGTSYLIGEKPEVGHGVCAGISAAFATIMLKRAYQSKKVMPGGIVGSAALLTCAYSTKKFLDYKNGI</sequence>
<dbReference type="Proteomes" id="UP000007797">
    <property type="component" value="Unassembled WGS sequence"/>
</dbReference>
<name>F4QF16_CACFS</name>
<feature type="transmembrane region" description="Helical" evidence="6">
    <location>
        <begin position="6"/>
        <end position="25"/>
    </location>
</feature>
<dbReference type="Gene3D" id="1.10.10.1740">
    <property type="entry name" value="Transmembrane protein 14-like"/>
    <property type="match status" value="1"/>
</dbReference>
<dbReference type="PANTHER" id="PTHR12668:SF53">
    <property type="entry name" value="TMEM14 PROTEIN HOMOLOG YJR085C"/>
    <property type="match status" value="1"/>
</dbReference>
<comment type="subcellular location">
    <subcellularLocation>
        <location evidence="1">Membrane</location>
    </subcellularLocation>
</comment>
<evidence type="ECO:0000256" key="4">
    <source>
        <dbReference type="ARBA" id="ARBA00022989"/>
    </source>
</evidence>
<feature type="transmembrane region" description="Helical" evidence="6">
    <location>
        <begin position="55"/>
        <end position="72"/>
    </location>
</feature>
<dbReference type="Pfam" id="PF03647">
    <property type="entry name" value="Tmemb_14"/>
    <property type="match status" value="1"/>
</dbReference>
<dbReference type="RefSeq" id="XP_004350079.1">
    <property type="nucleotide sequence ID" value="XM_004350029.1"/>
</dbReference>
<keyword evidence="4 6" id="KW-1133">Transmembrane helix</keyword>
<keyword evidence="8" id="KW-1185">Reference proteome</keyword>
<dbReference type="GeneID" id="14866442"/>
<keyword evidence="5 6" id="KW-0472">Membrane</keyword>
<dbReference type="EMBL" id="GL883029">
    <property type="protein sequence ID" value="EGG13375.1"/>
    <property type="molecule type" value="Genomic_DNA"/>
</dbReference>
<evidence type="ECO:0000256" key="2">
    <source>
        <dbReference type="ARBA" id="ARBA00007590"/>
    </source>
</evidence>
<dbReference type="OMA" id="CATSALM"/>
<protein>
    <submittedName>
        <fullName evidence="7">Transmembrane protein 14 B</fullName>
    </submittedName>
</protein>
<dbReference type="AlphaFoldDB" id="F4QF16"/>
<evidence type="ECO:0000256" key="1">
    <source>
        <dbReference type="ARBA" id="ARBA00004370"/>
    </source>
</evidence>
<dbReference type="InterPro" id="IPR044890">
    <property type="entry name" value="TMEM14_sf"/>
</dbReference>
<evidence type="ECO:0000256" key="3">
    <source>
        <dbReference type="ARBA" id="ARBA00022692"/>
    </source>
</evidence>
<dbReference type="GO" id="GO:0016020">
    <property type="term" value="C:membrane"/>
    <property type="evidence" value="ECO:0007669"/>
    <property type="project" value="UniProtKB-SubCell"/>
</dbReference>
<reference evidence="8" key="1">
    <citation type="journal article" date="2011" name="Genome Res.">
        <title>Phylogeny-wide analysis of social amoeba genomes highlights ancient origins for complex intercellular communication.</title>
        <authorList>
            <person name="Heidel A.J."/>
            <person name="Lawal H.M."/>
            <person name="Felder M."/>
            <person name="Schilde C."/>
            <person name="Helps N.R."/>
            <person name="Tunggal B."/>
            <person name="Rivero F."/>
            <person name="John U."/>
            <person name="Schleicher M."/>
            <person name="Eichinger L."/>
            <person name="Platzer M."/>
            <person name="Noegel A.A."/>
            <person name="Schaap P."/>
            <person name="Gloeckner G."/>
        </authorList>
    </citation>
    <scope>NUCLEOTIDE SEQUENCE [LARGE SCALE GENOMIC DNA]</scope>
    <source>
        <strain evidence="8">SH3</strain>
    </source>
</reference>
<dbReference type="OrthoDB" id="5620at2759"/>
<evidence type="ECO:0000313" key="7">
    <source>
        <dbReference type="EMBL" id="EGG13375.1"/>
    </source>
</evidence>
<keyword evidence="3 6" id="KW-0812">Transmembrane</keyword>
<accession>F4QF16</accession>
<comment type="similarity">
    <text evidence="2">Belongs to the TMEM14 family.</text>
</comment>
<dbReference type="PANTHER" id="PTHR12668">
    <property type="entry name" value="TRANSMEMBRANE PROTEIN 14, 15"/>
    <property type="match status" value="1"/>
</dbReference>
<evidence type="ECO:0000313" key="8">
    <source>
        <dbReference type="Proteomes" id="UP000007797"/>
    </source>
</evidence>